<keyword evidence="7" id="KW-1185">Reference proteome</keyword>
<keyword evidence="4" id="KW-0804">Transcription</keyword>
<feature type="domain" description="HTH lysR-type" evidence="5">
    <location>
        <begin position="5"/>
        <end position="62"/>
    </location>
</feature>
<dbReference type="SUPFAM" id="SSF46785">
    <property type="entry name" value="Winged helix' DNA-binding domain"/>
    <property type="match status" value="1"/>
</dbReference>
<dbReference type="InterPro" id="IPR036388">
    <property type="entry name" value="WH-like_DNA-bd_sf"/>
</dbReference>
<accession>A0ABP5K463</accession>
<dbReference type="InterPro" id="IPR005119">
    <property type="entry name" value="LysR_subst-bd"/>
</dbReference>
<dbReference type="Pfam" id="PF03466">
    <property type="entry name" value="LysR_substrate"/>
    <property type="match status" value="1"/>
</dbReference>
<evidence type="ECO:0000256" key="2">
    <source>
        <dbReference type="ARBA" id="ARBA00023015"/>
    </source>
</evidence>
<dbReference type="PANTHER" id="PTHR30346:SF0">
    <property type="entry name" value="HCA OPERON TRANSCRIPTIONAL ACTIVATOR HCAR"/>
    <property type="match status" value="1"/>
</dbReference>
<dbReference type="InterPro" id="IPR000847">
    <property type="entry name" value="LysR_HTH_N"/>
</dbReference>
<organism evidence="6 7">
    <name type="scientific">Kitasatospora saccharophila</name>
    <dbReference type="NCBI Taxonomy" id="407973"/>
    <lineage>
        <taxon>Bacteria</taxon>
        <taxon>Bacillati</taxon>
        <taxon>Actinomycetota</taxon>
        <taxon>Actinomycetes</taxon>
        <taxon>Kitasatosporales</taxon>
        <taxon>Streptomycetaceae</taxon>
        <taxon>Kitasatospora</taxon>
    </lineage>
</organism>
<comment type="similarity">
    <text evidence="1">Belongs to the LysR transcriptional regulatory family.</text>
</comment>
<name>A0ABP5K463_9ACTN</name>
<dbReference type="CDD" id="cd08414">
    <property type="entry name" value="PBP2_LTTR_aromatics_like"/>
    <property type="match status" value="1"/>
</dbReference>
<dbReference type="PANTHER" id="PTHR30346">
    <property type="entry name" value="TRANSCRIPTIONAL DUAL REGULATOR HCAR-RELATED"/>
    <property type="match status" value="1"/>
</dbReference>
<dbReference type="Pfam" id="PF00126">
    <property type="entry name" value="HTH_1"/>
    <property type="match status" value="1"/>
</dbReference>
<evidence type="ECO:0000256" key="4">
    <source>
        <dbReference type="ARBA" id="ARBA00023163"/>
    </source>
</evidence>
<reference evidence="7" key="1">
    <citation type="journal article" date="2019" name="Int. J. Syst. Evol. Microbiol.">
        <title>The Global Catalogue of Microorganisms (GCM) 10K type strain sequencing project: providing services to taxonomists for standard genome sequencing and annotation.</title>
        <authorList>
            <consortium name="The Broad Institute Genomics Platform"/>
            <consortium name="The Broad Institute Genome Sequencing Center for Infectious Disease"/>
            <person name="Wu L."/>
            <person name="Ma J."/>
        </authorList>
    </citation>
    <scope>NUCLEOTIDE SEQUENCE [LARGE SCALE GENOMIC DNA]</scope>
    <source>
        <strain evidence="7">JCM 14559</strain>
    </source>
</reference>
<dbReference type="Gene3D" id="3.40.190.10">
    <property type="entry name" value="Periplasmic binding protein-like II"/>
    <property type="match status" value="2"/>
</dbReference>
<comment type="caution">
    <text evidence="6">The sequence shown here is derived from an EMBL/GenBank/DDBJ whole genome shotgun (WGS) entry which is preliminary data.</text>
</comment>
<evidence type="ECO:0000313" key="7">
    <source>
        <dbReference type="Proteomes" id="UP001500897"/>
    </source>
</evidence>
<dbReference type="InterPro" id="IPR036390">
    <property type="entry name" value="WH_DNA-bd_sf"/>
</dbReference>
<keyword evidence="2" id="KW-0805">Transcription regulation</keyword>
<dbReference type="Gene3D" id="1.10.10.10">
    <property type="entry name" value="Winged helix-like DNA-binding domain superfamily/Winged helix DNA-binding domain"/>
    <property type="match status" value="1"/>
</dbReference>
<dbReference type="PROSITE" id="PS50931">
    <property type="entry name" value="HTH_LYSR"/>
    <property type="match status" value="1"/>
</dbReference>
<sequence length="290" mass="31239">MIVDLGTRMLRQFIVVAEELNFTRAAARVFVAQQALSQQVRRLEADLGVQLFERNTRQVSLTPAGEVLLADARRLVADADAAVERVRRAAAGKSGLLRLGFAPGGMREATRTVVAAFERAYPEVEVQLVESGWDDPSTGLRSGACDVGVVALPNGLSGLDTVPIDTWPPCLAQSKDHPLTSAAALTAEDLVHLPVVGYEVPADSFYTRWNPGRPVVRARSTPAWLAAVATGRGVGVVSAAIQHLYDFPNLDYRPVTGLPALTLAFAVKAEDPNPLARQLLRVARAQHHRS</sequence>
<evidence type="ECO:0000259" key="5">
    <source>
        <dbReference type="PROSITE" id="PS50931"/>
    </source>
</evidence>
<dbReference type="PRINTS" id="PR00039">
    <property type="entry name" value="HTHLYSR"/>
</dbReference>
<dbReference type="SUPFAM" id="SSF53850">
    <property type="entry name" value="Periplasmic binding protein-like II"/>
    <property type="match status" value="1"/>
</dbReference>
<dbReference type="RefSeq" id="WP_344559129.1">
    <property type="nucleotide sequence ID" value="NZ_BAAANS010000103.1"/>
</dbReference>
<evidence type="ECO:0000256" key="1">
    <source>
        <dbReference type="ARBA" id="ARBA00009437"/>
    </source>
</evidence>
<gene>
    <name evidence="6" type="primary">oxyR</name>
    <name evidence="6" type="ORF">GCM10009759_76470</name>
</gene>
<evidence type="ECO:0000313" key="6">
    <source>
        <dbReference type="EMBL" id="GAA2124676.1"/>
    </source>
</evidence>
<protein>
    <submittedName>
        <fullName evidence="6">Hydrogen peroxide-inducible genes activator OxyR</fullName>
    </submittedName>
</protein>
<dbReference type="Proteomes" id="UP001500897">
    <property type="component" value="Unassembled WGS sequence"/>
</dbReference>
<proteinExistence type="inferred from homology"/>
<dbReference type="EMBL" id="BAAANS010000103">
    <property type="protein sequence ID" value="GAA2124676.1"/>
    <property type="molecule type" value="Genomic_DNA"/>
</dbReference>
<keyword evidence="3" id="KW-0238">DNA-binding</keyword>
<evidence type="ECO:0000256" key="3">
    <source>
        <dbReference type="ARBA" id="ARBA00023125"/>
    </source>
</evidence>